<evidence type="ECO:0000313" key="2">
    <source>
        <dbReference type="EMBL" id="ANP44696.1"/>
    </source>
</evidence>
<dbReference type="RefSeq" id="WP_066767160.1">
    <property type="nucleotide sequence ID" value="NZ_CP013244.1"/>
</dbReference>
<dbReference type="Pfam" id="PF14238">
    <property type="entry name" value="DUF4340"/>
    <property type="match status" value="1"/>
</dbReference>
<reference evidence="2 3" key="1">
    <citation type="submission" date="2015-11" db="EMBL/GenBank/DDBJ databases">
        <title>Whole-Genome Sequence of Candidatus Oderbacter manganicum from the National Park Lower Oder Valley, Germany.</title>
        <authorList>
            <person name="Braun B."/>
            <person name="Liere K."/>
            <person name="Szewzyk U."/>
        </authorList>
    </citation>
    <scope>NUCLEOTIDE SEQUENCE [LARGE SCALE GENOMIC DNA]</scope>
    <source>
        <strain evidence="2 3">OTSz_A_272</strain>
    </source>
</reference>
<dbReference type="STRING" id="1759059.ATE48_01545"/>
<dbReference type="InParanoid" id="A0A1B1ADR8"/>
<dbReference type="KEGG" id="cbot:ATE48_01545"/>
<name>A0A1B1ADR8_9PROT</name>
<organism evidence="2 3">
    <name type="scientific">Candidatus Viadribacter manganicus</name>
    <dbReference type="NCBI Taxonomy" id="1759059"/>
    <lineage>
        <taxon>Bacteria</taxon>
        <taxon>Pseudomonadati</taxon>
        <taxon>Pseudomonadota</taxon>
        <taxon>Alphaproteobacteria</taxon>
        <taxon>Hyphomonadales</taxon>
        <taxon>Hyphomonadaceae</taxon>
        <taxon>Candidatus Viadribacter</taxon>
    </lineage>
</organism>
<accession>A0A1B1ADR8</accession>
<dbReference type="InterPro" id="IPR025641">
    <property type="entry name" value="DUF4340"/>
</dbReference>
<dbReference type="EMBL" id="CP013244">
    <property type="protein sequence ID" value="ANP44696.1"/>
    <property type="molecule type" value="Genomic_DNA"/>
</dbReference>
<feature type="domain" description="DUF4340" evidence="1">
    <location>
        <begin position="79"/>
        <end position="249"/>
    </location>
</feature>
<dbReference type="Proteomes" id="UP000092498">
    <property type="component" value="Chromosome"/>
</dbReference>
<protein>
    <recommendedName>
        <fullName evidence="1">DUF4340 domain-containing protein</fullName>
    </recommendedName>
</protein>
<evidence type="ECO:0000259" key="1">
    <source>
        <dbReference type="Pfam" id="PF14238"/>
    </source>
</evidence>
<proteinExistence type="predicted"/>
<dbReference type="OrthoDB" id="7359157at2"/>
<gene>
    <name evidence="2" type="ORF">ATE48_01545</name>
</gene>
<keyword evidence="3" id="KW-1185">Reference proteome</keyword>
<evidence type="ECO:0000313" key="3">
    <source>
        <dbReference type="Proteomes" id="UP000092498"/>
    </source>
</evidence>
<dbReference type="AlphaFoldDB" id="A0A1B1ADR8"/>
<sequence length="335" mass="35968">MTTGLAERRRARSLTLFLIAGALVATAAVTVAIESRSTSPSSAAGPVLPGIEDTIGGAQRITITSAEATYRIERTEQGWAMRDRDDYPVLSSRLAQLTEGLEALRYVRRMTNDASKHERLGVTDPRQGGRGVLVQIEDGRGALLVNLILGVETAGTYVRRPDQEQTWSVDGDLPPLRDVASWLDLRPINLTGDHLARVEVIPAEGRAYILARDGADQPWRLASPALAPLAQSTLTATAERITQLAPIDVRTAPAIQGTPRARVRATTFDGIVIDAELIASDNHTWVKLVARASAPEQEAAAVALNTPASDWAYALSDMEAEAFAPPLSRLIASAE</sequence>